<proteinExistence type="predicted"/>
<dbReference type="PRINTS" id="PR00598">
    <property type="entry name" value="HTHMARR"/>
</dbReference>
<dbReference type="InterPro" id="IPR036390">
    <property type="entry name" value="WH_DNA-bd_sf"/>
</dbReference>
<dbReference type="PROSITE" id="PS50995">
    <property type="entry name" value="HTH_MARR_2"/>
    <property type="match status" value="1"/>
</dbReference>
<dbReference type="Proteomes" id="UP001228044">
    <property type="component" value="Unassembled WGS sequence"/>
</dbReference>
<evidence type="ECO:0000259" key="5">
    <source>
        <dbReference type="PROSITE" id="PS50995"/>
    </source>
</evidence>
<keyword evidence="2" id="KW-0238">DNA-binding</keyword>
<organism evidence="6 7">
    <name type="scientific">Roseateles violae</name>
    <dbReference type="NCBI Taxonomy" id="3058042"/>
    <lineage>
        <taxon>Bacteria</taxon>
        <taxon>Pseudomonadati</taxon>
        <taxon>Pseudomonadota</taxon>
        <taxon>Betaproteobacteria</taxon>
        <taxon>Burkholderiales</taxon>
        <taxon>Sphaerotilaceae</taxon>
        <taxon>Roseateles</taxon>
    </lineage>
</organism>
<dbReference type="RefSeq" id="WP_290360845.1">
    <property type="nucleotide sequence ID" value="NZ_JAUHHC010000005.1"/>
</dbReference>
<dbReference type="InterPro" id="IPR011991">
    <property type="entry name" value="ArsR-like_HTH"/>
</dbReference>
<dbReference type="InterPro" id="IPR036388">
    <property type="entry name" value="WH-like_DNA-bd_sf"/>
</dbReference>
<keyword evidence="3" id="KW-0804">Transcription</keyword>
<dbReference type="SMART" id="SM00347">
    <property type="entry name" value="HTH_MARR"/>
    <property type="match status" value="1"/>
</dbReference>
<evidence type="ECO:0000256" key="2">
    <source>
        <dbReference type="ARBA" id="ARBA00023125"/>
    </source>
</evidence>
<evidence type="ECO:0000256" key="1">
    <source>
        <dbReference type="ARBA" id="ARBA00023015"/>
    </source>
</evidence>
<dbReference type="SUPFAM" id="SSF46785">
    <property type="entry name" value="Winged helix' DNA-binding domain"/>
    <property type="match status" value="1"/>
</dbReference>
<dbReference type="PANTHER" id="PTHR35790:SF4">
    <property type="entry name" value="HTH-TYPE TRANSCRIPTIONAL REGULATOR PCHR"/>
    <property type="match status" value="1"/>
</dbReference>
<evidence type="ECO:0000256" key="4">
    <source>
        <dbReference type="SAM" id="MobiDB-lite"/>
    </source>
</evidence>
<dbReference type="Pfam" id="PF12802">
    <property type="entry name" value="MarR_2"/>
    <property type="match status" value="1"/>
</dbReference>
<evidence type="ECO:0000256" key="3">
    <source>
        <dbReference type="ARBA" id="ARBA00023163"/>
    </source>
</evidence>
<dbReference type="Gene3D" id="1.10.10.10">
    <property type="entry name" value="Winged helix-like DNA-binding domain superfamily/Winged helix DNA-binding domain"/>
    <property type="match status" value="1"/>
</dbReference>
<keyword evidence="1" id="KW-0805">Transcription regulation</keyword>
<gene>
    <name evidence="6" type="ORF">QWJ38_19825</name>
</gene>
<dbReference type="EMBL" id="JAUHHC010000005">
    <property type="protein sequence ID" value="MDN3922546.1"/>
    <property type="molecule type" value="Genomic_DNA"/>
</dbReference>
<dbReference type="InterPro" id="IPR000835">
    <property type="entry name" value="HTH_MarR-typ"/>
</dbReference>
<accession>A0ABT8DYG4</accession>
<dbReference type="InterPro" id="IPR052067">
    <property type="entry name" value="Metal_resp_HTH_trans_reg"/>
</dbReference>
<evidence type="ECO:0000313" key="6">
    <source>
        <dbReference type="EMBL" id="MDN3922546.1"/>
    </source>
</evidence>
<feature type="domain" description="HTH marR-type" evidence="5">
    <location>
        <begin position="36"/>
        <end position="165"/>
    </location>
</feature>
<comment type="caution">
    <text evidence="6">The sequence shown here is derived from an EMBL/GenBank/DDBJ whole genome shotgun (WGS) entry which is preliminary data.</text>
</comment>
<reference evidence="6 7" key="1">
    <citation type="submission" date="2023-06" db="EMBL/GenBank/DDBJ databases">
        <title>Pelomonas sp. PFR6 16S ribosomal RNA gene Genome sequencing and assembly.</title>
        <authorList>
            <person name="Woo H."/>
        </authorList>
    </citation>
    <scope>NUCLEOTIDE SEQUENCE [LARGE SCALE GENOMIC DNA]</scope>
    <source>
        <strain evidence="6 7">PFR6</strain>
    </source>
</reference>
<keyword evidence="7" id="KW-1185">Reference proteome</keyword>
<protein>
    <submittedName>
        <fullName evidence="6">MarR family transcriptional regulator</fullName>
    </submittedName>
</protein>
<sequence length="193" mass="21535">MKDFPNAMPATKFELPDSWNRPAPDGATLAMVDFPSVLLVGAVTMIQRHLTRPALEPYELGVPEWRLIAFLHENGRSVAGEIASRTWMDKAQISRVLDALIDRGLVSRDSDPKHRQRFLVELTAKGRRLHGQVFEATRQLQSQLLLALSAAERKGLYTALKKMQSFAADAGAHAMQDVSEAPLPKTRRARSPR</sequence>
<feature type="region of interest" description="Disordered" evidence="4">
    <location>
        <begin position="174"/>
        <end position="193"/>
    </location>
</feature>
<name>A0ABT8DYG4_9BURK</name>
<dbReference type="PANTHER" id="PTHR35790">
    <property type="entry name" value="HTH-TYPE TRANSCRIPTIONAL REGULATOR PCHR"/>
    <property type="match status" value="1"/>
</dbReference>
<dbReference type="CDD" id="cd00090">
    <property type="entry name" value="HTH_ARSR"/>
    <property type="match status" value="1"/>
</dbReference>
<evidence type="ECO:0000313" key="7">
    <source>
        <dbReference type="Proteomes" id="UP001228044"/>
    </source>
</evidence>